<evidence type="ECO:0000313" key="2">
    <source>
        <dbReference type="Proteomes" id="UP000091967"/>
    </source>
</evidence>
<keyword evidence="2" id="KW-1185">Reference proteome</keyword>
<sequence length="212" mass="24151">MFNQRDADCNIPHTVLAMENKHNDLDASKHGGNAGDLIGIYNEDSEEVEVIIPDENSHAFIRFFNRPAVGEKQWTRTDAIRYLKCEFWLLGPRKEGQPPPKNLDEVHIGKDHPFYGLYLELYILIHKHYDEVSASAQQMIASDNSTTREARNALAKAADARHNGDHHWQTLLPLPAEMMVSRFIHPYNALDETVATLASQLNVLHLLCITRM</sequence>
<protein>
    <submittedName>
        <fullName evidence="1">Uncharacterized protein</fullName>
    </submittedName>
</protein>
<gene>
    <name evidence="1" type="ORF">FPOA_02528</name>
</gene>
<dbReference type="EMBL" id="LYXU01000001">
    <property type="protein sequence ID" value="OBS28592.1"/>
    <property type="molecule type" value="Genomic_DNA"/>
</dbReference>
<evidence type="ECO:0000313" key="1">
    <source>
        <dbReference type="EMBL" id="OBS28592.1"/>
    </source>
</evidence>
<reference evidence="1 2" key="1">
    <citation type="submission" date="2016-06" db="EMBL/GenBank/DDBJ databases">
        <title>Living apart together: crosstalk between the core and supernumerary genomes in a fungal plant pathogen.</title>
        <authorList>
            <person name="Vanheule A."/>
            <person name="Audenaert K."/>
            <person name="Warris S."/>
            <person name="Van De Geest H."/>
            <person name="Schijlen E."/>
            <person name="Hofte M."/>
            <person name="De Saeger S."/>
            <person name="Haesaert G."/>
            <person name="Waalwijk C."/>
            <person name="Van Der Lee T."/>
        </authorList>
    </citation>
    <scope>NUCLEOTIDE SEQUENCE [LARGE SCALE GENOMIC DNA]</scope>
    <source>
        <strain evidence="1 2">2516</strain>
    </source>
</reference>
<dbReference type="STRING" id="36050.A0A1B8B794"/>
<comment type="caution">
    <text evidence="1">The sequence shown here is derived from an EMBL/GenBank/DDBJ whole genome shotgun (WGS) entry which is preliminary data.</text>
</comment>
<name>A0A1B8B794_FUSPO</name>
<accession>A0A1B8B794</accession>
<dbReference type="Proteomes" id="UP000091967">
    <property type="component" value="Unassembled WGS sequence"/>
</dbReference>
<organism evidence="1 2">
    <name type="scientific">Fusarium poae</name>
    <dbReference type="NCBI Taxonomy" id="36050"/>
    <lineage>
        <taxon>Eukaryota</taxon>
        <taxon>Fungi</taxon>
        <taxon>Dikarya</taxon>
        <taxon>Ascomycota</taxon>
        <taxon>Pezizomycotina</taxon>
        <taxon>Sordariomycetes</taxon>
        <taxon>Hypocreomycetidae</taxon>
        <taxon>Hypocreales</taxon>
        <taxon>Nectriaceae</taxon>
        <taxon>Fusarium</taxon>
    </lineage>
</organism>
<proteinExistence type="predicted"/>
<dbReference type="AlphaFoldDB" id="A0A1B8B794"/>